<evidence type="ECO:0000256" key="5">
    <source>
        <dbReference type="ARBA" id="ARBA00022664"/>
    </source>
</evidence>
<evidence type="ECO:0000256" key="4">
    <source>
        <dbReference type="ARBA" id="ARBA00011825"/>
    </source>
</evidence>
<evidence type="ECO:0000256" key="2">
    <source>
        <dbReference type="ARBA" id="ARBA00004123"/>
    </source>
</evidence>
<organism evidence="10 11">
    <name type="scientific">Lasiosphaeris hirsuta</name>
    <dbReference type="NCBI Taxonomy" id="260670"/>
    <lineage>
        <taxon>Eukaryota</taxon>
        <taxon>Fungi</taxon>
        <taxon>Dikarya</taxon>
        <taxon>Ascomycota</taxon>
        <taxon>Pezizomycotina</taxon>
        <taxon>Sordariomycetes</taxon>
        <taxon>Sordariomycetidae</taxon>
        <taxon>Sordariales</taxon>
        <taxon>Lasiosphaeriaceae</taxon>
        <taxon>Lasiosphaeris</taxon>
    </lineage>
</organism>
<protein>
    <recommendedName>
        <fullName evidence="9">U4/U6.U5 small nuclear ribonucleoprotein 27kDa protein domain-containing protein</fullName>
    </recommendedName>
</protein>
<evidence type="ECO:0000256" key="8">
    <source>
        <dbReference type="SAM" id="MobiDB-lite"/>
    </source>
</evidence>
<feature type="compositionally biased region" description="Basic residues" evidence="8">
    <location>
        <begin position="65"/>
        <end position="82"/>
    </location>
</feature>
<feature type="compositionally biased region" description="Basic and acidic residues" evidence="8">
    <location>
        <begin position="1"/>
        <end position="59"/>
    </location>
</feature>
<feature type="compositionally biased region" description="Low complexity" evidence="8">
    <location>
        <begin position="139"/>
        <end position="156"/>
    </location>
</feature>
<feature type="region of interest" description="Disordered" evidence="8">
    <location>
        <begin position="1"/>
        <end position="238"/>
    </location>
</feature>
<evidence type="ECO:0000259" key="9">
    <source>
        <dbReference type="Pfam" id="PF08648"/>
    </source>
</evidence>
<evidence type="ECO:0000313" key="11">
    <source>
        <dbReference type="Proteomes" id="UP001172102"/>
    </source>
</evidence>
<feature type="compositionally biased region" description="Basic and acidic residues" evidence="8">
    <location>
        <begin position="83"/>
        <end position="138"/>
    </location>
</feature>
<dbReference type="InterPro" id="IPR013957">
    <property type="entry name" value="SNRNP27"/>
</dbReference>
<comment type="subunit">
    <text evidence="4">Part of a tri-snRNP complex.</text>
</comment>
<keyword evidence="7" id="KW-0539">Nucleus</keyword>
<dbReference type="GO" id="GO:0006397">
    <property type="term" value="P:mRNA processing"/>
    <property type="evidence" value="ECO:0007669"/>
    <property type="project" value="UniProtKB-KW"/>
</dbReference>
<proteinExistence type="inferred from homology"/>
<comment type="similarity">
    <text evidence="3">Belongs to the SNUT3 family.</text>
</comment>
<gene>
    <name evidence="10" type="ORF">B0H67DRAFT_573554</name>
</gene>
<evidence type="ECO:0000313" key="10">
    <source>
        <dbReference type="EMBL" id="KAK0719613.1"/>
    </source>
</evidence>
<dbReference type="PANTHER" id="PTHR31077">
    <property type="entry name" value="U4/U6.U5 SMALL NUCLEAR RIBONUCLEOPROTEIN 27 KDA PROTEIN"/>
    <property type="match status" value="1"/>
</dbReference>
<comment type="caution">
    <text evidence="10">The sequence shown here is derived from an EMBL/GenBank/DDBJ whole genome shotgun (WGS) entry which is preliminary data.</text>
</comment>
<keyword evidence="5" id="KW-0507">mRNA processing</keyword>
<evidence type="ECO:0000256" key="6">
    <source>
        <dbReference type="ARBA" id="ARBA00023187"/>
    </source>
</evidence>
<comment type="subcellular location">
    <subcellularLocation>
        <location evidence="2">Nucleus</location>
    </subcellularLocation>
</comment>
<feature type="compositionally biased region" description="Basic and acidic residues" evidence="8">
    <location>
        <begin position="196"/>
        <end position="230"/>
    </location>
</feature>
<feature type="compositionally biased region" description="Basic and acidic residues" evidence="8">
    <location>
        <begin position="157"/>
        <end position="176"/>
    </location>
</feature>
<evidence type="ECO:0000256" key="7">
    <source>
        <dbReference type="ARBA" id="ARBA00023242"/>
    </source>
</evidence>
<dbReference type="Proteomes" id="UP001172102">
    <property type="component" value="Unassembled WGS sequence"/>
</dbReference>
<evidence type="ECO:0000256" key="3">
    <source>
        <dbReference type="ARBA" id="ARBA00008218"/>
    </source>
</evidence>
<feature type="domain" description="U4/U6.U5 small nuclear ribonucleoprotein 27kDa protein" evidence="9">
    <location>
        <begin position="249"/>
        <end position="300"/>
    </location>
</feature>
<dbReference type="Pfam" id="PF08648">
    <property type="entry name" value="SNRNP27"/>
    <property type="match status" value="1"/>
</dbReference>
<dbReference type="EMBL" id="JAUKUA010000003">
    <property type="protein sequence ID" value="KAK0719613.1"/>
    <property type="molecule type" value="Genomic_DNA"/>
</dbReference>
<comment type="function">
    <text evidence="1">May play a role in mRNA splicing.</text>
</comment>
<evidence type="ECO:0000256" key="1">
    <source>
        <dbReference type="ARBA" id="ARBA00003632"/>
    </source>
</evidence>
<accession>A0AA40E1W5</accession>
<keyword evidence="11" id="KW-1185">Reference proteome</keyword>
<reference evidence="10" key="1">
    <citation type="submission" date="2023-06" db="EMBL/GenBank/DDBJ databases">
        <title>Genome-scale phylogeny and comparative genomics of the fungal order Sordariales.</title>
        <authorList>
            <consortium name="Lawrence Berkeley National Laboratory"/>
            <person name="Hensen N."/>
            <person name="Bonometti L."/>
            <person name="Westerberg I."/>
            <person name="Brannstrom I.O."/>
            <person name="Guillou S."/>
            <person name="Cros-Aarteil S."/>
            <person name="Calhoun S."/>
            <person name="Haridas S."/>
            <person name="Kuo A."/>
            <person name="Mondo S."/>
            <person name="Pangilinan J."/>
            <person name="Riley R."/>
            <person name="Labutti K."/>
            <person name="Andreopoulos B."/>
            <person name="Lipzen A."/>
            <person name="Chen C."/>
            <person name="Yanf M."/>
            <person name="Daum C."/>
            <person name="Ng V."/>
            <person name="Clum A."/>
            <person name="Steindorff A."/>
            <person name="Ohm R."/>
            <person name="Martin F."/>
            <person name="Silar P."/>
            <person name="Natvig D."/>
            <person name="Lalanne C."/>
            <person name="Gautier V."/>
            <person name="Ament-Velasquez S.L."/>
            <person name="Kruys A."/>
            <person name="Hutchinson M.I."/>
            <person name="Powell A.J."/>
            <person name="Barry K."/>
            <person name="Miller A.N."/>
            <person name="Grigoriev I.V."/>
            <person name="Debuchy R."/>
            <person name="Gladieux P."/>
            <person name="Thoren M.H."/>
            <person name="Johannesson H."/>
        </authorList>
    </citation>
    <scope>NUCLEOTIDE SEQUENCE</scope>
    <source>
        <strain evidence="10">SMH4607-1</strain>
    </source>
</reference>
<dbReference type="PANTHER" id="PTHR31077:SF1">
    <property type="entry name" value="U4_U6.U5 SMALL NUCLEAR RIBONUCLEOPROTEIN 27 KDA PROTEIN"/>
    <property type="match status" value="1"/>
</dbReference>
<dbReference type="AlphaFoldDB" id="A0AA40E1W5"/>
<keyword evidence="6" id="KW-0508">mRNA splicing</keyword>
<name>A0AA40E1W5_9PEZI</name>
<dbReference type="GO" id="GO:0008380">
    <property type="term" value="P:RNA splicing"/>
    <property type="evidence" value="ECO:0007669"/>
    <property type="project" value="UniProtKB-KW"/>
</dbReference>
<sequence>MGDRQARTSRRGGERSFYDDSSRGDRRGGGGRDRNRDQRRTRDEDVADRDHTTRDRGDKNQGGYRKQRSRSRNRRDRRRSRSPLRERDHDRRDERTRGGTDGEARGSRRRDEARDQPRDRDRDRTDKTSHEKPRDRRLSVSPRRPSSSPRRSASPPRRGESAEQDTKLPTRPRTEAKVTTPAPPVVPLSFKVKGHGVRDSVEQQLRDGSHDSGADGHRDEDEQSRGRFDADPMDEDEEEDLVVEDDGLDAMQAMMGFGGFGTTKNHKVLGNNVGAIRKEKKTEYRQYMNRVGGFNRPLDSI</sequence>
<dbReference type="GO" id="GO:0071011">
    <property type="term" value="C:precatalytic spliceosome"/>
    <property type="evidence" value="ECO:0007669"/>
    <property type="project" value="TreeGrafter"/>
</dbReference>